<organism evidence="2 3">
    <name type="scientific">Portunus trituberculatus</name>
    <name type="common">Swimming crab</name>
    <name type="synonym">Neptunus trituberculatus</name>
    <dbReference type="NCBI Taxonomy" id="210409"/>
    <lineage>
        <taxon>Eukaryota</taxon>
        <taxon>Metazoa</taxon>
        <taxon>Ecdysozoa</taxon>
        <taxon>Arthropoda</taxon>
        <taxon>Crustacea</taxon>
        <taxon>Multicrustacea</taxon>
        <taxon>Malacostraca</taxon>
        <taxon>Eumalacostraca</taxon>
        <taxon>Eucarida</taxon>
        <taxon>Decapoda</taxon>
        <taxon>Pleocyemata</taxon>
        <taxon>Brachyura</taxon>
        <taxon>Eubrachyura</taxon>
        <taxon>Portunoidea</taxon>
        <taxon>Portunidae</taxon>
        <taxon>Portuninae</taxon>
        <taxon>Portunus</taxon>
    </lineage>
</organism>
<reference evidence="2 3" key="1">
    <citation type="submission" date="2019-05" db="EMBL/GenBank/DDBJ databases">
        <title>Another draft genome of Portunus trituberculatus and its Hox gene families provides insights of decapod evolution.</title>
        <authorList>
            <person name="Jeong J.-H."/>
            <person name="Song I."/>
            <person name="Kim S."/>
            <person name="Choi T."/>
            <person name="Kim D."/>
            <person name="Ryu S."/>
            <person name="Kim W."/>
        </authorList>
    </citation>
    <scope>NUCLEOTIDE SEQUENCE [LARGE SCALE GENOMIC DNA]</scope>
    <source>
        <tissue evidence="2">Muscle</tissue>
    </source>
</reference>
<dbReference type="Proteomes" id="UP000324222">
    <property type="component" value="Unassembled WGS sequence"/>
</dbReference>
<name>A0A5B7DY16_PORTR</name>
<proteinExistence type="predicted"/>
<evidence type="ECO:0000313" key="3">
    <source>
        <dbReference type="Proteomes" id="UP000324222"/>
    </source>
</evidence>
<evidence type="ECO:0000256" key="1">
    <source>
        <dbReference type="SAM" id="MobiDB-lite"/>
    </source>
</evidence>
<dbReference type="EMBL" id="VSRR010001519">
    <property type="protein sequence ID" value="MPC25863.1"/>
    <property type="molecule type" value="Genomic_DNA"/>
</dbReference>
<protein>
    <submittedName>
        <fullName evidence="2">Uncharacterized protein</fullName>
    </submittedName>
</protein>
<keyword evidence="3" id="KW-1185">Reference proteome</keyword>
<gene>
    <name evidence="2" type="ORF">E2C01_018986</name>
</gene>
<feature type="region of interest" description="Disordered" evidence="1">
    <location>
        <begin position="50"/>
        <end position="78"/>
    </location>
</feature>
<dbReference type="AlphaFoldDB" id="A0A5B7DY16"/>
<comment type="caution">
    <text evidence="2">The sequence shown here is derived from an EMBL/GenBank/DDBJ whole genome shotgun (WGS) entry which is preliminary data.</text>
</comment>
<sequence length="236" mass="26822">MHWFGSLREDCGTPVNVSKIEPTTGKPRLVLLFVRALINTRGRFGSVAYDTKAPQASQKAQTEHEAGHQQGGGGVGGAVRVNMRRAKRLRPDPNVDRAQTSLAVRAGALWRRPVQGGCAGRLTVKEDLKYGQGNVGREMKASNPYHHHHHCLGWRLWWWWSCRRRRRRRCCNMENSAHLWSLICLIFLSLTALPHPRHGPEPMCRSRAQALRQNRHAALPPHLRLRQGRGFLGEHK</sequence>
<evidence type="ECO:0000313" key="2">
    <source>
        <dbReference type="EMBL" id="MPC25863.1"/>
    </source>
</evidence>
<accession>A0A5B7DY16</accession>